<keyword evidence="1" id="KW-0378">Hydrolase</keyword>
<dbReference type="InterPro" id="IPR029058">
    <property type="entry name" value="AB_hydrolase_fold"/>
</dbReference>
<dbReference type="InterPro" id="IPR000073">
    <property type="entry name" value="AB_hydrolase_1"/>
</dbReference>
<dbReference type="Pfam" id="PF00561">
    <property type="entry name" value="Abhydrolase_1"/>
    <property type="match status" value="1"/>
</dbReference>
<dbReference type="GO" id="GO:0016020">
    <property type="term" value="C:membrane"/>
    <property type="evidence" value="ECO:0007669"/>
    <property type="project" value="TreeGrafter"/>
</dbReference>
<name>A0A381WQ47_9ZZZZ</name>
<evidence type="ECO:0000313" key="3">
    <source>
        <dbReference type="EMBL" id="SVA54023.1"/>
    </source>
</evidence>
<sequence>MSSVEVAYSIVGAGPPLYMVHGIGSRKATWEALIEDLRTDFTCVSFDLRGHGESPVPPVPYSLDELVEDLEALRQRLGHERIHVVGHSLGGQIGPAYARTHPECVETIALLSTAAGRTSEDSAKVKGVVAMMREKGVKPVLKTLINRWYTEEFVANRPDAVEARVKQVVDTPEEVFLSVFDIYAATEMLPWLPHLNCPCLVMTGELDAGCSPVLNKLIADTLQNAELVILENLKHSILIEGPERVLPPLRDFLVRHG</sequence>
<evidence type="ECO:0000259" key="2">
    <source>
        <dbReference type="Pfam" id="PF00561"/>
    </source>
</evidence>
<dbReference type="Gene3D" id="3.40.50.1820">
    <property type="entry name" value="alpha/beta hydrolase"/>
    <property type="match status" value="1"/>
</dbReference>
<dbReference type="PANTHER" id="PTHR43798">
    <property type="entry name" value="MONOACYLGLYCEROL LIPASE"/>
    <property type="match status" value="1"/>
</dbReference>
<accession>A0A381WQ47</accession>
<dbReference type="GO" id="GO:0016787">
    <property type="term" value="F:hydrolase activity"/>
    <property type="evidence" value="ECO:0007669"/>
    <property type="project" value="UniProtKB-KW"/>
</dbReference>
<dbReference type="InterPro" id="IPR050266">
    <property type="entry name" value="AB_hydrolase_sf"/>
</dbReference>
<gene>
    <name evidence="3" type="ORF">METZ01_LOCUS106877</name>
</gene>
<proteinExistence type="predicted"/>
<feature type="domain" description="AB hydrolase-1" evidence="2">
    <location>
        <begin position="15"/>
        <end position="242"/>
    </location>
</feature>
<protein>
    <recommendedName>
        <fullName evidence="2">AB hydrolase-1 domain-containing protein</fullName>
    </recommendedName>
</protein>
<evidence type="ECO:0000256" key="1">
    <source>
        <dbReference type="ARBA" id="ARBA00022801"/>
    </source>
</evidence>
<reference evidence="3" key="1">
    <citation type="submission" date="2018-05" db="EMBL/GenBank/DDBJ databases">
        <authorList>
            <person name="Lanie J.A."/>
            <person name="Ng W.-L."/>
            <person name="Kazmierczak K.M."/>
            <person name="Andrzejewski T.M."/>
            <person name="Davidsen T.M."/>
            <person name="Wayne K.J."/>
            <person name="Tettelin H."/>
            <person name="Glass J.I."/>
            <person name="Rusch D."/>
            <person name="Podicherti R."/>
            <person name="Tsui H.-C.T."/>
            <person name="Winkler M.E."/>
        </authorList>
    </citation>
    <scope>NUCLEOTIDE SEQUENCE</scope>
</reference>
<organism evidence="3">
    <name type="scientific">marine metagenome</name>
    <dbReference type="NCBI Taxonomy" id="408172"/>
    <lineage>
        <taxon>unclassified sequences</taxon>
        <taxon>metagenomes</taxon>
        <taxon>ecological metagenomes</taxon>
    </lineage>
</organism>
<dbReference type="SUPFAM" id="SSF53474">
    <property type="entry name" value="alpha/beta-Hydrolases"/>
    <property type="match status" value="1"/>
</dbReference>
<dbReference type="PRINTS" id="PR00111">
    <property type="entry name" value="ABHYDROLASE"/>
</dbReference>
<dbReference type="PANTHER" id="PTHR43798:SF31">
    <property type="entry name" value="AB HYDROLASE SUPERFAMILY PROTEIN YCLE"/>
    <property type="match status" value="1"/>
</dbReference>
<dbReference type="EMBL" id="UINC01012361">
    <property type="protein sequence ID" value="SVA54023.1"/>
    <property type="molecule type" value="Genomic_DNA"/>
</dbReference>
<dbReference type="AlphaFoldDB" id="A0A381WQ47"/>